<evidence type="ECO:0000313" key="3">
    <source>
        <dbReference type="EMBL" id="VGO18089.1"/>
    </source>
</evidence>
<feature type="domain" description="Peptidase S9 prolyl oligopeptidase catalytic" evidence="2">
    <location>
        <begin position="184"/>
        <end position="241"/>
    </location>
</feature>
<protein>
    <recommendedName>
        <fullName evidence="2">Peptidase S9 prolyl oligopeptidase catalytic domain-containing protein</fullName>
    </recommendedName>
</protein>
<dbReference type="AlphaFoldDB" id="A0A6C2UDW9"/>
<dbReference type="InterPro" id="IPR029058">
    <property type="entry name" value="AB_hydrolase_fold"/>
</dbReference>
<dbReference type="EMBL" id="CAAHFH010000001">
    <property type="protein sequence ID" value="VGO18089.1"/>
    <property type="molecule type" value="Genomic_DNA"/>
</dbReference>
<proteinExistence type="predicted"/>
<sequence>MKTCSVFLVICAVAGVAIAARSENPSNSQRGDPFVFWDPIFDQQHEQTGTYRVSCPGLPSALWNTIAVPLGEQPVDALKNPLTYRYGSDKAAVKKAKTKKEKEELSKFRRFEGEPVVFTVCAPTDIEPGEPLGLIFYLSPKQGALDKDSGHRFTYVVDDRRMVTMTANLSGNYDSVAWRVACALAGVELAKRRYNIRPDRVYATGSSGGGRVTSYIMLRYPEIFTGAMPNCGFYSFATWEPSNIPPESLERFYTSSRLAVIEGKDDFNRAESKENYDFYKAKMSMATYIEDPNAGHGVRDPVYLDKAIDFLDSPLSAEGEAAWAKIKPGIGDAKRRGEILAALRPYRGVMFNQPWGAEALPALNDLSTAYRGELKQAEEAVGAQSPKVAKKAIDEFEMVWGVAAKGDVVRLREKVANGIAGKIQGKNYEK</sequence>
<dbReference type="SUPFAM" id="SSF53474">
    <property type="entry name" value="alpha/beta-Hydrolases"/>
    <property type="match status" value="1"/>
</dbReference>
<feature type="signal peptide" evidence="1">
    <location>
        <begin position="1"/>
        <end position="19"/>
    </location>
</feature>
<gene>
    <name evidence="3" type="ORF">SCARR_00140</name>
</gene>
<keyword evidence="1" id="KW-0732">Signal</keyword>
<dbReference type="Proteomes" id="UP000346198">
    <property type="component" value="Unassembled WGS sequence"/>
</dbReference>
<evidence type="ECO:0000256" key="1">
    <source>
        <dbReference type="SAM" id="SignalP"/>
    </source>
</evidence>
<dbReference type="RefSeq" id="WP_168432865.1">
    <property type="nucleotide sequence ID" value="NZ_CAAHFH010000001.1"/>
</dbReference>
<dbReference type="Gene3D" id="3.40.50.1820">
    <property type="entry name" value="alpha/beta hydrolase"/>
    <property type="match status" value="1"/>
</dbReference>
<evidence type="ECO:0000313" key="4">
    <source>
        <dbReference type="Proteomes" id="UP000346198"/>
    </source>
</evidence>
<accession>A0A6C2UDW9</accession>
<evidence type="ECO:0000259" key="2">
    <source>
        <dbReference type="Pfam" id="PF00326"/>
    </source>
</evidence>
<organism evidence="3 4">
    <name type="scientific">Pontiella sulfatireligans</name>
    <dbReference type="NCBI Taxonomy" id="2750658"/>
    <lineage>
        <taxon>Bacteria</taxon>
        <taxon>Pseudomonadati</taxon>
        <taxon>Kiritimatiellota</taxon>
        <taxon>Kiritimatiellia</taxon>
        <taxon>Kiritimatiellales</taxon>
        <taxon>Pontiellaceae</taxon>
        <taxon>Pontiella</taxon>
    </lineage>
</organism>
<dbReference type="GO" id="GO:0006508">
    <property type="term" value="P:proteolysis"/>
    <property type="evidence" value="ECO:0007669"/>
    <property type="project" value="InterPro"/>
</dbReference>
<keyword evidence="4" id="KW-1185">Reference proteome</keyword>
<dbReference type="Pfam" id="PF00326">
    <property type="entry name" value="Peptidase_S9"/>
    <property type="match status" value="1"/>
</dbReference>
<dbReference type="InterPro" id="IPR001375">
    <property type="entry name" value="Peptidase_S9_cat"/>
</dbReference>
<feature type="chain" id="PRO_5025382912" description="Peptidase S9 prolyl oligopeptidase catalytic domain-containing protein" evidence="1">
    <location>
        <begin position="20"/>
        <end position="430"/>
    </location>
</feature>
<dbReference type="GO" id="GO:0008236">
    <property type="term" value="F:serine-type peptidase activity"/>
    <property type="evidence" value="ECO:0007669"/>
    <property type="project" value="InterPro"/>
</dbReference>
<reference evidence="3 4" key="1">
    <citation type="submission" date="2019-04" db="EMBL/GenBank/DDBJ databases">
        <authorList>
            <person name="Van Vliet M D."/>
        </authorList>
    </citation>
    <scope>NUCLEOTIDE SEQUENCE [LARGE SCALE GENOMIC DNA]</scope>
    <source>
        <strain evidence="3 4">F21</strain>
    </source>
</reference>
<name>A0A6C2UDW9_9BACT</name>